<evidence type="ECO:0000313" key="3">
    <source>
        <dbReference type="Proteomes" id="UP000053617"/>
    </source>
</evidence>
<keyword evidence="3" id="KW-1185">Reference proteome</keyword>
<dbReference type="STRING" id="1442369.A0A0D2IDH2"/>
<feature type="region of interest" description="Disordered" evidence="1">
    <location>
        <begin position="116"/>
        <end position="152"/>
    </location>
</feature>
<sequence>MDTDMTNADGSPFDPYGPTVPSRGPSRGMSLTYQVLSSSGFKATPSTSQQGQAEPTTLEAVVPFELFQNLGEAGVEKPPTYGGQRENDAARVWLIGIERWLWAKEVLLHKSREDCPDNVLPRKGRSSLVEPNLYPRRQPNRVFDQPHTALDR</sequence>
<feature type="region of interest" description="Disordered" evidence="1">
    <location>
        <begin position="1"/>
        <end position="29"/>
    </location>
</feature>
<dbReference type="VEuPathDB" id="FungiDB:Z518_07427"/>
<dbReference type="HOGENOM" id="CLU_1723359_0_0_1"/>
<dbReference type="GeneID" id="25295498"/>
<evidence type="ECO:0000313" key="2">
    <source>
        <dbReference type="EMBL" id="KIX03874.1"/>
    </source>
</evidence>
<organism evidence="2 3">
    <name type="scientific">Rhinocladiella mackenziei CBS 650.93</name>
    <dbReference type="NCBI Taxonomy" id="1442369"/>
    <lineage>
        <taxon>Eukaryota</taxon>
        <taxon>Fungi</taxon>
        <taxon>Dikarya</taxon>
        <taxon>Ascomycota</taxon>
        <taxon>Pezizomycotina</taxon>
        <taxon>Eurotiomycetes</taxon>
        <taxon>Chaetothyriomycetidae</taxon>
        <taxon>Chaetothyriales</taxon>
        <taxon>Herpotrichiellaceae</taxon>
        <taxon>Rhinocladiella</taxon>
    </lineage>
</organism>
<accession>A0A0D2IDH2</accession>
<evidence type="ECO:0000256" key="1">
    <source>
        <dbReference type="SAM" id="MobiDB-lite"/>
    </source>
</evidence>
<dbReference type="Proteomes" id="UP000053617">
    <property type="component" value="Unassembled WGS sequence"/>
</dbReference>
<reference evidence="2 3" key="1">
    <citation type="submission" date="2015-01" db="EMBL/GenBank/DDBJ databases">
        <title>The Genome Sequence of Rhinocladiella mackenzie CBS 650.93.</title>
        <authorList>
            <consortium name="The Broad Institute Genomics Platform"/>
            <person name="Cuomo C."/>
            <person name="de Hoog S."/>
            <person name="Gorbushina A."/>
            <person name="Stielow B."/>
            <person name="Teixiera M."/>
            <person name="Abouelleil A."/>
            <person name="Chapman S.B."/>
            <person name="Priest M."/>
            <person name="Young S.K."/>
            <person name="Wortman J."/>
            <person name="Nusbaum C."/>
            <person name="Birren B."/>
        </authorList>
    </citation>
    <scope>NUCLEOTIDE SEQUENCE [LARGE SCALE GENOMIC DNA]</scope>
    <source>
        <strain evidence="2 3">CBS 650.93</strain>
    </source>
</reference>
<proteinExistence type="predicted"/>
<name>A0A0D2IDH2_9EURO</name>
<gene>
    <name evidence="2" type="ORF">Z518_07427</name>
</gene>
<dbReference type="RefSeq" id="XP_013271010.1">
    <property type="nucleotide sequence ID" value="XM_013415556.1"/>
</dbReference>
<protein>
    <submittedName>
        <fullName evidence="2">Uncharacterized protein</fullName>
    </submittedName>
</protein>
<dbReference type="AlphaFoldDB" id="A0A0D2IDH2"/>
<dbReference type="EMBL" id="KN847479">
    <property type="protein sequence ID" value="KIX03874.1"/>
    <property type="molecule type" value="Genomic_DNA"/>
</dbReference>